<gene>
    <name evidence="1" type="ORF">T4B_12861</name>
</gene>
<comment type="caution">
    <text evidence="1">The sequence shown here is derived from an EMBL/GenBank/DDBJ whole genome shotgun (WGS) entry which is preliminary data.</text>
</comment>
<dbReference type="AlphaFoldDB" id="A0A0V1HIX3"/>
<sequence>LSLLHCKCFASFCISLSNGGLLLKLAVVNLVLFQDFYNFKCQSFAQAHSATKNSTEVAMICYEKDSILKRSLW</sequence>
<proteinExistence type="predicted"/>
<organism evidence="1 2">
    <name type="scientific">Trichinella pseudospiralis</name>
    <name type="common">Parasitic roundworm</name>
    <dbReference type="NCBI Taxonomy" id="6337"/>
    <lineage>
        <taxon>Eukaryota</taxon>
        <taxon>Metazoa</taxon>
        <taxon>Ecdysozoa</taxon>
        <taxon>Nematoda</taxon>
        <taxon>Enoplea</taxon>
        <taxon>Dorylaimia</taxon>
        <taxon>Trichinellida</taxon>
        <taxon>Trichinellidae</taxon>
        <taxon>Trichinella</taxon>
    </lineage>
</organism>
<dbReference type="EMBL" id="JYDS01000365">
    <property type="protein sequence ID" value="KRZ10454.1"/>
    <property type="molecule type" value="Genomic_DNA"/>
</dbReference>
<reference evidence="1 2" key="1">
    <citation type="submission" date="2015-01" db="EMBL/GenBank/DDBJ databases">
        <title>Evolution of Trichinella species and genotypes.</title>
        <authorList>
            <person name="Korhonen P.K."/>
            <person name="Edoardo P."/>
            <person name="Giuseppe L.R."/>
            <person name="Gasser R.B."/>
        </authorList>
    </citation>
    <scope>NUCLEOTIDE SEQUENCE [LARGE SCALE GENOMIC DNA]</scope>
    <source>
        <strain evidence="1">ISS588</strain>
    </source>
</reference>
<dbReference type="Proteomes" id="UP000054805">
    <property type="component" value="Unassembled WGS sequence"/>
</dbReference>
<protein>
    <submittedName>
        <fullName evidence="1">Uncharacterized protein</fullName>
    </submittedName>
</protein>
<accession>A0A0V1HIX3</accession>
<evidence type="ECO:0000313" key="1">
    <source>
        <dbReference type="EMBL" id="KRZ10454.1"/>
    </source>
</evidence>
<name>A0A0V1HIX3_TRIPS</name>
<keyword evidence="2" id="KW-1185">Reference proteome</keyword>
<evidence type="ECO:0000313" key="2">
    <source>
        <dbReference type="Proteomes" id="UP000054805"/>
    </source>
</evidence>
<feature type="non-terminal residue" evidence="1">
    <location>
        <position position="1"/>
    </location>
</feature>